<evidence type="ECO:0000313" key="2">
    <source>
        <dbReference type="EMBL" id="KAJ8426862.1"/>
    </source>
</evidence>
<keyword evidence="3" id="KW-1185">Reference proteome</keyword>
<dbReference type="Proteomes" id="UP001153076">
    <property type="component" value="Unassembled WGS sequence"/>
</dbReference>
<protein>
    <submittedName>
        <fullName evidence="2">Uncharacterized protein</fullName>
    </submittedName>
</protein>
<gene>
    <name evidence="2" type="ORF">Cgig2_008657</name>
</gene>
<reference evidence="2" key="1">
    <citation type="submission" date="2022-04" db="EMBL/GenBank/DDBJ databases">
        <title>Carnegiea gigantea Genome sequencing and assembly v2.</title>
        <authorList>
            <person name="Copetti D."/>
            <person name="Sanderson M.J."/>
            <person name="Burquez A."/>
            <person name="Wojciechowski M.F."/>
        </authorList>
    </citation>
    <scope>NUCLEOTIDE SEQUENCE</scope>
    <source>
        <strain evidence="2">SGP5-SGP5p</strain>
        <tissue evidence="2">Aerial part</tissue>
    </source>
</reference>
<dbReference type="EMBL" id="JAKOGI010001229">
    <property type="protein sequence ID" value="KAJ8426862.1"/>
    <property type="molecule type" value="Genomic_DNA"/>
</dbReference>
<feature type="compositionally biased region" description="Basic and acidic residues" evidence="1">
    <location>
        <begin position="157"/>
        <end position="166"/>
    </location>
</feature>
<comment type="caution">
    <text evidence="2">The sequence shown here is derived from an EMBL/GenBank/DDBJ whole genome shotgun (WGS) entry which is preliminary data.</text>
</comment>
<proteinExistence type="predicted"/>
<dbReference type="OrthoDB" id="1895098at2759"/>
<dbReference type="AlphaFoldDB" id="A0A9Q1GSF2"/>
<feature type="compositionally biased region" description="Low complexity" evidence="1">
    <location>
        <begin position="188"/>
        <end position="209"/>
    </location>
</feature>
<sequence length="235" mass="27803">MVEIFLESKRRIYDMHYNKNFNNDYPVEHWARYTFDPELKCHGNTINFIESFNSKIEKYIYKTIFSLLEAVRRKFMQIIANRSVISKDWKGKVVPRIGPPLIDIKRDRPQTKRRRDITERRKVVRSITLKCSNYKQFYHNKRSHKIDAVLEILNGKDRPSYKEKQGNRKVGRPRKEEPLAKKSKTSHQHSSSQAGSQASSSKESSQPFSSKKKKNQISLTPQRNQVFLLPLKKHL</sequence>
<evidence type="ECO:0000313" key="3">
    <source>
        <dbReference type="Proteomes" id="UP001153076"/>
    </source>
</evidence>
<name>A0A9Q1GSF2_9CARY</name>
<feature type="region of interest" description="Disordered" evidence="1">
    <location>
        <begin position="157"/>
        <end position="235"/>
    </location>
</feature>
<accession>A0A9Q1GSF2</accession>
<organism evidence="2 3">
    <name type="scientific">Carnegiea gigantea</name>
    <dbReference type="NCBI Taxonomy" id="171969"/>
    <lineage>
        <taxon>Eukaryota</taxon>
        <taxon>Viridiplantae</taxon>
        <taxon>Streptophyta</taxon>
        <taxon>Embryophyta</taxon>
        <taxon>Tracheophyta</taxon>
        <taxon>Spermatophyta</taxon>
        <taxon>Magnoliopsida</taxon>
        <taxon>eudicotyledons</taxon>
        <taxon>Gunneridae</taxon>
        <taxon>Pentapetalae</taxon>
        <taxon>Caryophyllales</taxon>
        <taxon>Cactineae</taxon>
        <taxon>Cactaceae</taxon>
        <taxon>Cactoideae</taxon>
        <taxon>Echinocereeae</taxon>
        <taxon>Carnegiea</taxon>
    </lineage>
</organism>
<evidence type="ECO:0000256" key="1">
    <source>
        <dbReference type="SAM" id="MobiDB-lite"/>
    </source>
</evidence>